<protein>
    <submittedName>
        <fullName evidence="2">Uncharacterized protein</fullName>
    </submittedName>
</protein>
<organism evidence="2 3">
    <name type="scientific">Trichoderma guizhouense</name>
    <dbReference type="NCBI Taxonomy" id="1491466"/>
    <lineage>
        <taxon>Eukaryota</taxon>
        <taxon>Fungi</taxon>
        <taxon>Dikarya</taxon>
        <taxon>Ascomycota</taxon>
        <taxon>Pezizomycotina</taxon>
        <taxon>Sordariomycetes</taxon>
        <taxon>Hypocreomycetidae</taxon>
        <taxon>Hypocreales</taxon>
        <taxon>Hypocreaceae</taxon>
        <taxon>Trichoderma</taxon>
    </lineage>
</organism>
<evidence type="ECO:0000256" key="1">
    <source>
        <dbReference type="SAM" id="MobiDB-lite"/>
    </source>
</evidence>
<proteinExistence type="predicted"/>
<reference evidence="2 3" key="1">
    <citation type="submission" date="2016-04" db="EMBL/GenBank/DDBJ databases">
        <title>Multiple horizontal gene transfer events from other fungi enriched the ability of the initially mycotrophic fungus Trichoderma (Ascomycota) to feed on dead plant biomass.</title>
        <authorList>
            <person name="Atanasova L."/>
            <person name="Chenthamara K."/>
            <person name="Zhang J."/>
            <person name="Grujic M."/>
            <person name="Henrissat B."/>
            <person name="Kuo A."/>
            <person name="Aertz A."/>
            <person name="Salamov A."/>
            <person name="Lipzen A."/>
            <person name="Labutti K."/>
            <person name="Barry K."/>
            <person name="Miao Y."/>
            <person name="Rahimi M.J."/>
            <person name="Shen Q."/>
            <person name="Grigoriev I.V."/>
            <person name="Kubicek C.P."/>
            <person name="Druzhinina I.S."/>
        </authorList>
    </citation>
    <scope>NUCLEOTIDE SEQUENCE [LARGE SCALE GENOMIC DNA]</scope>
    <source>
        <strain evidence="2 3">NJAU 4742</strain>
    </source>
</reference>
<feature type="region of interest" description="Disordered" evidence="1">
    <location>
        <begin position="83"/>
        <end position="111"/>
    </location>
</feature>
<accession>A0A1T3CBX0</accession>
<comment type="caution">
    <text evidence="2">The sequence shown here is derived from an EMBL/GenBank/DDBJ whole genome shotgun (WGS) entry which is preliminary data.</text>
</comment>
<evidence type="ECO:0000313" key="3">
    <source>
        <dbReference type="Proteomes" id="UP000191004"/>
    </source>
</evidence>
<gene>
    <name evidence="2" type="ORF">A0O28_0017230</name>
</gene>
<sequence length="111" mass="12611">MNMLRHIAQNNGVVTNGNLRMIQELVDFLPQNSINTFQTEFRKLVAEATPSNGFYNPFLPEQETAQQSVQRILFPSTPLPRKRSRLIDELEAEEDSDLGVGRATHSPINYP</sequence>
<dbReference type="Proteomes" id="UP000191004">
    <property type="component" value="Unassembled WGS sequence"/>
</dbReference>
<keyword evidence="3" id="KW-1185">Reference proteome</keyword>
<dbReference type="EMBL" id="LVVK01000020">
    <property type="protein sequence ID" value="OPB38617.1"/>
    <property type="molecule type" value="Genomic_DNA"/>
</dbReference>
<name>A0A1T3CBX0_9HYPO</name>
<dbReference type="AlphaFoldDB" id="A0A1T3CBX0"/>
<evidence type="ECO:0000313" key="2">
    <source>
        <dbReference type="EMBL" id="OPB38617.1"/>
    </source>
</evidence>